<feature type="compositionally biased region" description="Basic and acidic residues" evidence="1">
    <location>
        <begin position="329"/>
        <end position="339"/>
    </location>
</feature>
<feature type="region of interest" description="Disordered" evidence="1">
    <location>
        <begin position="224"/>
        <end position="252"/>
    </location>
</feature>
<comment type="caution">
    <text evidence="2">The sequence shown here is derived from an EMBL/GenBank/DDBJ whole genome shotgun (WGS) entry which is preliminary data.</text>
</comment>
<reference evidence="2 3" key="1">
    <citation type="journal article" date="2016" name="Front. Microbiol.">
        <title>Genome and transcriptome sequences reveal the specific parasitism of the nematophagous Purpureocillium lilacinum 36-1.</title>
        <authorList>
            <person name="Xie J."/>
            <person name="Li S."/>
            <person name="Mo C."/>
            <person name="Xiao X."/>
            <person name="Peng D."/>
            <person name="Wang G."/>
            <person name="Xiao Y."/>
        </authorList>
    </citation>
    <scope>NUCLEOTIDE SEQUENCE [LARGE SCALE GENOMIC DNA]</scope>
    <source>
        <strain evidence="2 3">36-1</strain>
    </source>
</reference>
<feature type="compositionally biased region" description="Low complexity" evidence="1">
    <location>
        <begin position="164"/>
        <end position="175"/>
    </location>
</feature>
<proteinExistence type="predicted"/>
<feature type="region of interest" description="Disordered" evidence="1">
    <location>
        <begin position="326"/>
        <end position="360"/>
    </location>
</feature>
<evidence type="ECO:0000313" key="3">
    <source>
        <dbReference type="Proteomes" id="UP000245956"/>
    </source>
</evidence>
<evidence type="ECO:0000256" key="1">
    <source>
        <dbReference type="SAM" id="MobiDB-lite"/>
    </source>
</evidence>
<feature type="region of interest" description="Disordered" evidence="1">
    <location>
        <begin position="140"/>
        <end position="192"/>
    </location>
</feature>
<feature type="region of interest" description="Disordered" evidence="1">
    <location>
        <begin position="1"/>
        <end position="50"/>
    </location>
</feature>
<dbReference type="Proteomes" id="UP000245956">
    <property type="component" value="Unassembled WGS sequence"/>
</dbReference>
<feature type="compositionally biased region" description="Polar residues" evidence="1">
    <location>
        <begin position="13"/>
        <end position="31"/>
    </location>
</feature>
<feature type="compositionally biased region" description="Polar residues" evidence="1">
    <location>
        <begin position="143"/>
        <end position="163"/>
    </location>
</feature>
<organism evidence="2 3">
    <name type="scientific">Purpureocillium lilacinum</name>
    <name type="common">Paecilomyces lilacinus</name>
    <dbReference type="NCBI Taxonomy" id="33203"/>
    <lineage>
        <taxon>Eukaryota</taxon>
        <taxon>Fungi</taxon>
        <taxon>Dikarya</taxon>
        <taxon>Ascomycota</taxon>
        <taxon>Pezizomycotina</taxon>
        <taxon>Sordariomycetes</taxon>
        <taxon>Hypocreomycetidae</taxon>
        <taxon>Hypocreales</taxon>
        <taxon>Ophiocordycipitaceae</taxon>
        <taxon>Purpureocillium</taxon>
    </lineage>
</organism>
<protein>
    <submittedName>
        <fullName evidence="2">Uncharacterized protein</fullName>
    </submittedName>
</protein>
<dbReference type="EMBL" id="LCWV01000013">
    <property type="protein sequence ID" value="PWI68915.1"/>
    <property type="molecule type" value="Genomic_DNA"/>
</dbReference>
<gene>
    <name evidence="2" type="ORF">PCL_01300</name>
</gene>
<name>A0A2U3E324_PURLI</name>
<feature type="compositionally biased region" description="Low complexity" evidence="1">
    <location>
        <begin position="487"/>
        <end position="505"/>
    </location>
</feature>
<feature type="region of interest" description="Disordered" evidence="1">
    <location>
        <begin position="85"/>
        <end position="105"/>
    </location>
</feature>
<accession>A0A2U3E324</accession>
<feature type="compositionally biased region" description="Basic and acidic residues" evidence="1">
    <location>
        <begin position="1"/>
        <end position="10"/>
    </location>
</feature>
<dbReference type="AlphaFoldDB" id="A0A2U3E324"/>
<evidence type="ECO:0000313" key="2">
    <source>
        <dbReference type="EMBL" id="PWI68915.1"/>
    </source>
</evidence>
<feature type="region of interest" description="Disordered" evidence="1">
    <location>
        <begin position="487"/>
        <end position="512"/>
    </location>
</feature>
<sequence length="512" mass="53218">MAGEIPHRDPSSWIASNLPSTSTRNDSSNQALVPKKLPLSRGRVTGARRGQCRGVPCSCASALGAAAQPTEGRRVQEAMLIKPTSGGEVQVAGQRQADGGATGDARKEGVWRGVVNGRVTLEGLSVRQRGAVRCGAVLARSAKPSSMHPSVKPSTPSSMQLQFSSSTTPGPSTNTVRTKNKNKRGTSPGPWDTASHLISEFGFAHGRCACQRAAVARTRTSGGIGLGSRGIIDSPAPGKRRRSPVSSSPHLQAPASALANGRFSCVLFACSRGVVGGLRRAFGLWDGTGMGYDGGMRRGMGWDGMGWNTYMDHGRLARVPAAAGALEQMTKEGRRNQAERRRRSRNRTHPSPPHGAGAEASHGVASLLNGLALALALALAPTNLLSPACTPMCPSPVWAFIVAVAPAFPSHVLWYVGAWGNHLLIPSSAPSSSSSSSSSSSASPRLLLPLISKPHAAPNPHITAIRLRMRFPPAAARANVPPPGHCGRLSLPGLPGSPGSSSRPPAATADCF</sequence>